<protein>
    <submittedName>
        <fullName evidence="1">Uncharacterized protein</fullName>
    </submittedName>
</protein>
<dbReference type="Proteomes" id="UP001500767">
    <property type="component" value="Unassembled WGS sequence"/>
</dbReference>
<sequence length="67" mass="7587">MRQVPGGAYEPQDFHVNVKDRYSPRQICRARHQTSVVTADFHVYVKVLGPVGRAREGTRARGERAAH</sequence>
<gene>
    <name evidence="1" type="ORF">GCM10022197_20530</name>
</gene>
<comment type="caution">
    <text evidence="1">The sequence shown here is derived from an EMBL/GenBank/DDBJ whole genome shotgun (WGS) entry which is preliminary data.</text>
</comment>
<name>A0ABP6XHH3_9ACTN</name>
<proteinExistence type="predicted"/>
<organism evidence="1 2">
    <name type="scientific">Microlunatus spumicola</name>
    <dbReference type="NCBI Taxonomy" id="81499"/>
    <lineage>
        <taxon>Bacteria</taxon>
        <taxon>Bacillati</taxon>
        <taxon>Actinomycetota</taxon>
        <taxon>Actinomycetes</taxon>
        <taxon>Propionibacteriales</taxon>
        <taxon>Propionibacteriaceae</taxon>
        <taxon>Microlunatus</taxon>
    </lineage>
</organism>
<dbReference type="EMBL" id="BAAAYR010000002">
    <property type="protein sequence ID" value="GAA3564745.1"/>
    <property type="molecule type" value="Genomic_DNA"/>
</dbReference>
<accession>A0ABP6XHH3</accession>
<reference evidence="2" key="1">
    <citation type="journal article" date="2019" name="Int. J. Syst. Evol. Microbiol.">
        <title>The Global Catalogue of Microorganisms (GCM) 10K type strain sequencing project: providing services to taxonomists for standard genome sequencing and annotation.</title>
        <authorList>
            <consortium name="The Broad Institute Genomics Platform"/>
            <consortium name="The Broad Institute Genome Sequencing Center for Infectious Disease"/>
            <person name="Wu L."/>
            <person name="Ma J."/>
        </authorList>
    </citation>
    <scope>NUCLEOTIDE SEQUENCE [LARGE SCALE GENOMIC DNA]</scope>
    <source>
        <strain evidence="2">JCM 16540</strain>
    </source>
</reference>
<evidence type="ECO:0000313" key="2">
    <source>
        <dbReference type="Proteomes" id="UP001500767"/>
    </source>
</evidence>
<evidence type="ECO:0000313" key="1">
    <source>
        <dbReference type="EMBL" id="GAA3564745.1"/>
    </source>
</evidence>
<keyword evidence="2" id="KW-1185">Reference proteome</keyword>